<dbReference type="Proteomes" id="UP000262477">
    <property type="component" value="Unassembled WGS sequence"/>
</dbReference>
<dbReference type="RefSeq" id="WP_128512569.1">
    <property type="nucleotide sequence ID" value="NZ_QUAC01000484.1"/>
</dbReference>
<accession>A0A371PPL0</accession>
<name>A0A371PPL0_STRIH</name>
<reference evidence="1 2" key="1">
    <citation type="submission" date="2018-08" db="EMBL/GenBank/DDBJ databases">
        <title>Streptomyces NEAU-D10 sp. nov., a novel Actinomycete isolated from soil.</title>
        <authorList>
            <person name="Jin L."/>
        </authorList>
    </citation>
    <scope>NUCLEOTIDE SEQUENCE [LARGE SCALE GENOMIC DNA]</scope>
    <source>
        <strain evidence="1 2">NEAU-D10</strain>
    </source>
</reference>
<organism evidence="1 2">
    <name type="scientific">Streptomyces inhibens</name>
    <dbReference type="NCBI Taxonomy" id="2293571"/>
    <lineage>
        <taxon>Bacteria</taxon>
        <taxon>Bacillati</taxon>
        <taxon>Actinomycetota</taxon>
        <taxon>Actinomycetes</taxon>
        <taxon>Kitasatosporales</taxon>
        <taxon>Streptomycetaceae</taxon>
        <taxon>Streptomyces</taxon>
    </lineage>
</organism>
<proteinExistence type="predicted"/>
<comment type="caution">
    <text evidence="1">The sequence shown here is derived from an EMBL/GenBank/DDBJ whole genome shotgun (WGS) entry which is preliminary data.</text>
</comment>
<evidence type="ECO:0000313" key="2">
    <source>
        <dbReference type="Proteomes" id="UP000262477"/>
    </source>
</evidence>
<dbReference type="AlphaFoldDB" id="A0A371PPL0"/>
<sequence>MGERETWTTEEFGSSHGGAVGVLLADGTVPAPVVFGMISGTGGRSVSEWSVYDGGLAHGPRAAALRAVCSCGWSGPEHRLDWDVIGEQKLIEAAHGTADTCMEDWDTHTAEVDRSAIPLPETVTSLLTQLHEEIEKLAKISPLAAVRAARRMEVTAAQVGYWPAHDARRDATAEQAAAALGLNEDAARKLMARFGGWSPYR</sequence>
<dbReference type="EMBL" id="QUAC01000484">
    <property type="protein sequence ID" value="REK84462.1"/>
    <property type="molecule type" value="Genomic_DNA"/>
</dbReference>
<dbReference type="OrthoDB" id="4328597at2"/>
<protein>
    <submittedName>
        <fullName evidence="1">Uncharacterized protein</fullName>
    </submittedName>
</protein>
<evidence type="ECO:0000313" key="1">
    <source>
        <dbReference type="EMBL" id="REK84462.1"/>
    </source>
</evidence>
<gene>
    <name evidence="1" type="ORF">DY245_43195</name>
</gene>
<keyword evidence="2" id="KW-1185">Reference proteome</keyword>